<protein>
    <submittedName>
        <fullName evidence="5">RNA binding protein</fullName>
    </submittedName>
</protein>
<dbReference type="GO" id="GO:1901259">
    <property type="term" value="P:chloroplast rRNA processing"/>
    <property type="evidence" value="ECO:0000318"/>
    <property type="project" value="GO_Central"/>
</dbReference>
<dbReference type="STRING" id="29655.A0A0K9PET0"/>
<dbReference type="GO" id="GO:0009507">
    <property type="term" value="C:chloroplast"/>
    <property type="evidence" value="ECO:0007669"/>
    <property type="project" value="GOC"/>
</dbReference>
<evidence type="ECO:0000256" key="3">
    <source>
        <dbReference type="SAM" id="MobiDB-lite"/>
    </source>
</evidence>
<dbReference type="Gene3D" id="3.30.70.330">
    <property type="match status" value="2"/>
</dbReference>
<dbReference type="InterPro" id="IPR035979">
    <property type="entry name" value="RBD_domain_sf"/>
</dbReference>
<dbReference type="PROSITE" id="PS50102">
    <property type="entry name" value="RRM"/>
    <property type="match status" value="2"/>
</dbReference>
<name>A0A0K9PET0_ZOSMR</name>
<evidence type="ECO:0000256" key="1">
    <source>
        <dbReference type="ARBA" id="ARBA00022884"/>
    </source>
</evidence>
<comment type="caution">
    <text evidence="5">The sequence shown here is derived from an EMBL/GenBank/DDBJ whole genome shotgun (WGS) entry which is preliminary data.</text>
</comment>
<dbReference type="AlphaFoldDB" id="A0A0K9PET0"/>
<dbReference type="OrthoDB" id="439808at2759"/>
<gene>
    <name evidence="5" type="ORF">ZOSMA_28G01020</name>
</gene>
<organism evidence="5 6">
    <name type="scientific">Zostera marina</name>
    <name type="common">Eelgrass</name>
    <dbReference type="NCBI Taxonomy" id="29655"/>
    <lineage>
        <taxon>Eukaryota</taxon>
        <taxon>Viridiplantae</taxon>
        <taxon>Streptophyta</taxon>
        <taxon>Embryophyta</taxon>
        <taxon>Tracheophyta</taxon>
        <taxon>Spermatophyta</taxon>
        <taxon>Magnoliopsida</taxon>
        <taxon>Liliopsida</taxon>
        <taxon>Zosteraceae</taxon>
        <taxon>Zostera</taxon>
    </lineage>
</organism>
<evidence type="ECO:0000259" key="4">
    <source>
        <dbReference type="PROSITE" id="PS50102"/>
    </source>
</evidence>
<accession>A0A0K9PET0</accession>
<keyword evidence="1 2" id="KW-0694">RNA-binding</keyword>
<dbReference type="GO" id="GO:0003729">
    <property type="term" value="F:mRNA binding"/>
    <property type="evidence" value="ECO:0000318"/>
    <property type="project" value="GO_Central"/>
</dbReference>
<dbReference type="InterPro" id="IPR012677">
    <property type="entry name" value="Nucleotide-bd_a/b_plait_sf"/>
</dbReference>
<dbReference type="SMART" id="SM00360">
    <property type="entry name" value="RRM"/>
    <property type="match status" value="2"/>
</dbReference>
<dbReference type="EMBL" id="LFYR01000958">
    <property type="protein sequence ID" value="KMZ66742.1"/>
    <property type="molecule type" value="Genomic_DNA"/>
</dbReference>
<feature type="domain" description="RRM" evidence="4">
    <location>
        <begin position="135"/>
        <end position="213"/>
    </location>
</feature>
<keyword evidence="6" id="KW-1185">Reference proteome</keyword>
<feature type="region of interest" description="Disordered" evidence="3">
    <location>
        <begin position="48"/>
        <end position="126"/>
    </location>
</feature>
<evidence type="ECO:0000313" key="6">
    <source>
        <dbReference type="Proteomes" id="UP000036987"/>
    </source>
</evidence>
<feature type="domain" description="RRM" evidence="4">
    <location>
        <begin position="233"/>
        <end position="310"/>
    </location>
</feature>
<dbReference type="PANTHER" id="PTHR48025:SF7">
    <property type="entry name" value="RNA-BINDING (RRM_RBD_RNP MOTIFS) FAMILY PROTEIN"/>
    <property type="match status" value="1"/>
</dbReference>
<sequence>MAPLAALAKVAFSSSSASLIKKIPTSIYKSTLPLLHPLHTRLIHLESSPSSHPVSHLGHEWMSPSVSEQNKVTGNSNESDAFGSQDELRRTSQRVSAVETKDLQDDFGLGEEEKSPFEQDGGNGDRNLTEAVKPCVLEILNLPERLEISDLYDIFKPFGTVLSVEVSRNPETGISRGCGYTKLCSLKEAKTAIASLDGFDIDGREIRVKVSQGSQNTPSILSSYQDITFESSYKAFIGNLAWSMTVDKLREHFTQFGSVLSARLLRDRRYAQKRVYGFVSFESEDQLKTAIAASGMDFNGRKVVIMESVNAKR</sequence>
<dbReference type="PANTHER" id="PTHR48025">
    <property type="entry name" value="OS02G0815200 PROTEIN"/>
    <property type="match status" value="1"/>
</dbReference>
<evidence type="ECO:0000313" key="5">
    <source>
        <dbReference type="EMBL" id="KMZ66742.1"/>
    </source>
</evidence>
<dbReference type="Pfam" id="PF00076">
    <property type="entry name" value="RRM_1"/>
    <property type="match status" value="2"/>
</dbReference>
<dbReference type="SUPFAM" id="SSF54928">
    <property type="entry name" value="RNA-binding domain, RBD"/>
    <property type="match status" value="2"/>
</dbReference>
<evidence type="ECO:0000256" key="2">
    <source>
        <dbReference type="PROSITE-ProRule" id="PRU00176"/>
    </source>
</evidence>
<dbReference type="InterPro" id="IPR000504">
    <property type="entry name" value="RRM_dom"/>
</dbReference>
<reference evidence="6" key="1">
    <citation type="journal article" date="2016" name="Nature">
        <title>The genome of the seagrass Zostera marina reveals angiosperm adaptation to the sea.</title>
        <authorList>
            <person name="Olsen J.L."/>
            <person name="Rouze P."/>
            <person name="Verhelst B."/>
            <person name="Lin Y.-C."/>
            <person name="Bayer T."/>
            <person name="Collen J."/>
            <person name="Dattolo E."/>
            <person name="De Paoli E."/>
            <person name="Dittami S."/>
            <person name="Maumus F."/>
            <person name="Michel G."/>
            <person name="Kersting A."/>
            <person name="Lauritano C."/>
            <person name="Lohaus R."/>
            <person name="Toepel M."/>
            <person name="Tonon T."/>
            <person name="Vanneste K."/>
            <person name="Amirebrahimi M."/>
            <person name="Brakel J."/>
            <person name="Bostroem C."/>
            <person name="Chovatia M."/>
            <person name="Grimwood J."/>
            <person name="Jenkins J.W."/>
            <person name="Jueterbock A."/>
            <person name="Mraz A."/>
            <person name="Stam W.T."/>
            <person name="Tice H."/>
            <person name="Bornberg-Bauer E."/>
            <person name="Green P.J."/>
            <person name="Pearson G.A."/>
            <person name="Procaccini G."/>
            <person name="Duarte C.M."/>
            <person name="Schmutz J."/>
            <person name="Reusch T.B.H."/>
            <person name="Van de Peer Y."/>
        </authorList>
    </citation>
    <scope>NUCLEOTIDE SEQUENCE [LARGE SCALE GENOMIC DNA]</scope>
    <source>
        <strain evidence="6">cv. Finnish</strain>
    </source>
</reference>
<proteinExistence type="predicted"/>
<feature type="compositionally biased region" description="Polar residues" evidence="3">
    <location>
        <begin position="64"/>
        <end position="79"/>
    </location>
</feature>
<dbReference type="Proteomes" id="UP000036987">
    <property type="component" value="Unassembled WGS sequence"/>
</dbReference>
<dbReference type="InterPro" id="IPR050502">
    <property type="entry name" value="Euk_RNA-bind_prot"/>
</dbReference>